<dbReference type="PANTHER" id="PTHR42770:SF18">
    <property type="entry name" value="ARGININE_AGMATINE ANTIPORTER"/>
    <property type="match status" value="1"/>
</dbReference>
<dbReference type="EMBL" id="FOOE01000008">
    <property type="protein sequence ID" value="SFF73602.1"/>
    <property type="molecule type" value="Genomic_DNA"/>
</dbReference>
<feature type="transmembrane region" description="Helical" evidence="6">
    <location>
        <begin position="408"/>
        <end position="428"/>
    </location>
</feature>
<dbReference type="GeneID" id="90546068"/>
<evidence type="ECO:0000313" key="8">
    <source>
        <dbReference type="Proteomes" id="UP000182135"/>
    </source>
</evidence>
<keyword evidence="3 6" id="KW-0812">Transmembrane</keyword>
<dbReference type="OrthoDB" id="9762947at2"/>
<dbReference type="InterPro" id="IPR050367">
    <property type="entry name" value="APC_superfamily"/>
</dbReference>
<keyword evidence="8" id="KW-1185">Reference proteome</keyword>
<keyword evidence="2" id="KW-1003">Cell membrane</keyword>
<evidence type="ECO:0000256" key="1">
    <source>
        <dbReference type="ARBA" id="ARBA00004651"/>
    </source>
</evidence>
<evidence type="ECO:0000256" key="3">
    <source>
        <dbReference type="ARBA" id="ARBA00022692"/>
    </source>
</evidence>
<dbReference type="PIRSF" id="PIRSF006060">
    <property type="entry name" value="AA_transporter"/>
    <property type="match status" value="1"/>
</dbReference>
<dbReference type="GO" id="GO:0005886">
    <property type="term" value="C:plasma membrane"/>
    <property type="evidence" value="ECO:0007669"/>
    <property type="project" value="UniProtKB-SubCell"/>
</dbReference>
<dbReference type="InterPro" id="IPR002293">
    <property type="entry name" value="AA/rel_permease1"/>
</dbReference>
<name>A0A1I2L2Q9_9CLOT</name>
<keyword evidence="4 6" id="KW-1133">Transmembrane helix</keyword>
<dbReference type="STRING" id="1529.SAMN04487885_108121"/>
<evidence type="ECO:0000256" key="5">
    <source>
        <dbReference type="ARBA" id="ARBA00023136"/>
    </source>
</evidence>
<sequence length="432" mass="45994">MSDKNKLGLFSIVLLGINAIIGSGIFVLPGDGYSKLGPASVLVIIFCMVLSVSIALCFAEAGSWFEENGGPYVYAREAFGDFIGFEVGFMKWAIGIIAWAAMANIFTTVLANVWPTAADPTVKKIIISVVVIGLGIINIMGVKISKIINNVVTIGKLIPIIAFIAVGMFFIKGGNFTPFVILPENTTFMSAFFTAAISLFYAYTGFESLAIAAEDMENPKKNVPKAMVLVMAFVSIVYFLIIAISIGILGKDLAGSSIPVSDAATAIVGPIGGWFVTIGTIVSIGGINIAASFGTPRSGVALAENGLLPKSVAKTNKKGVPYIAIIITCVLTLMIALSGTYSQLIKISVISRFIQYIPTCIAVLVFRKKYVGKKVNFKIPFGPVVPIFATIVSIVLLAFAGSSEPEKILWGFGGLLIGVPMYFIMRYLNKDK</sequence>
<dbReference type="PANTHER" id="PTHR42770">
    <property type="entry name" value="AMINO ACID TRANSPORTER-RELATED"/>
    <property type="match status" value="1"/>
</dbReference>
<dbReference type="AlphaFoldDB" id="A0A1I2L2Q9"/>
<evidence type="ECO:0000256" key="6">
    <source>
        <dbReference type="SAM" id="Phobius"/>
    </source>
</evidence>
<feature type="transmembrane region" description="Helical" evidence="6">
    <location>
        <begin position="320"/>
        <end position="341"/>
    </location>
</feature>
<protein>
    <submittedName>
        <fullName evidence="7">Amino acid/polyamine/organocation transporter, APC superfamily</fullName>
    </submittedName>
</protein>
<feature type="transmembrane region" description="Helical" evidence="6">
    <location>
        <begin position="379"/>
        <end position="402"/>
    </location>
</feature>
<keyword evidence="5 6" id="KW-0472">Membrane</keyword>
<feature type="transmembrane region" description="Helical" evidence="6">
    <location>
        <begin position="125"/>
        <end position="145"/>
    </location>
</feature>
<dbReference type="GO" id="GO:0022857">
    <property type="term" value="F:transmembrane transporter activity"/>
    <property type="evidence" value="ECO:0007669"/>
    <property type="project" value="InterPro"/>
</dbReference>
<feature type="transmembrane region" description="Helical" evidence="6">
    <location>
        <begin position="39"/>
        <end position="59"/>
    </location>
</feature>
<feature type="transmembrane region" description="Helical" evidence="6">
    <location>
        <begin position="92"/>
        <end position="113"/>
    </location>
</feature>
<evidence type="ECO:0000256" key="2">
    <source>
        <dbReference type="ARBA" id="ARBA00022475"/>
    </source>
</evidence>
<dbReference type="eggNOG" id="COG0531">
    <property type="taxonomic scope" value="Bacteria"/>
</dbReference>
<dbReference type="Gene3D" id="1.20.1740.10">
    <property type="entry name" value="Amino acid/polyamine transporter I"/>
    <property type="match status" value="1"/>
</dbReference>
<dbReference type="Proteomes" id="UP000182135">
    <property type="component" value="Unassembled WGS sequence"/>
</dbReference>
<feature type="transmembrane region" description="Helical" evidence="6">
    <location>
        <begin position="187"/>
        <end position="206"/>
    </location>
</feature>
<gene>
    <name evidence="7" type="ORF">SAMN04487885_108121</name>
</gene>
<feature type="transmembrane region" description="Helical" evidence="6">
    <location>
        <begin position="157"/>
        <end position="181"/>
    </location>
</feature>
<feature type="transmembrane region" description="Helical" evidence="6">
    <location>
        <begin position="227"/>
        <end position="251"/>
    </location>
</feature>
<dbReference type="Pfam" id="PF13520">
    <property type="entry name" value="AA_permease_2"/>
    <property type="match status" value="1"/>
</dbReference>
<comment type="subcellular location">
    <subcellularLocation>
        <location evidence="1">Cell membrane</location>
        <topology evidence="1">Multi-pass membrane protein</topology>
    </subcellularLocation>
</comment>
<evidence type="ECO:0000313" key="7">
    <source>
        <dbReference type="EMBL" id="SFF73602.1"/>
    </source>
</evidence>
<proteinExistence type="predicted"/>
<dbReference type="RefSeq" id="WP_074845216.1">
    <property type="nucleotide sequence ID" value="NZ_BAAACD010000008.1"/>
</dbReference>
<evidence type="ECO:0000256" key="4">
    <source>
        <dbReference type="ARBA" id="ARBA00022989"/>
    </source>
</evidence>
<feature type="transmembrane region" description="Helical" evidence="6">
    <location>
        <begin position="347"/>
        <end position="367"/>
    </location>
</feature>
<reference evidence="7 8" key="1">
    <citation type="submission" date="2016-10" db="EMBL/GenBank/DDBJ databases">
        <authorList>
            <person name="de Groot N.N."/>
        </authorList>
    </citation>
    <scope>NUCLEOTIDE SEQUENCE [LARGE SCALE GENOMIC DNA]</scope>
    <source>
        <strain evidence="7 8">NLAE-zl-G419</strain>
    </source>
</reference>
<accession>A0A1I2L2Q9</accession>
<feature type="transmembrane region" description="Helical" evidence="6">
    <location>
        <begin position="7"/>
        <end position="27"/>
    </location>
</feature>
<organism evidence="7 8">
    <name type="scientific">Clostridium cadaveris</name>
    <dbReference type="NCBI Taxonomy" id="1529"/>
    <lineage>
        <taxon>Bacteria</taxon>
        <taxon>Bacillati</taxon>
        <taxon>Bacillota</taxon>
        <taxon>Clostridia</taxon>
        <taxon>Eubacteriales</taxon>
        <taxon>Clostridiaceae</taxon>
        <taxon>Clostridium</taxon>
    </lineage>
</organism>
<feature type="transmembrane region" description="Helical" evidence="6">
    <location>
        <begin position="271"/>
        <end position="291"/>
    </location>
</feature>